<comment type="caution">
    <text evidence="8">The sequence shown here is derived from an EMBL/GenBank/DDBJ whole genome shotgun (WGS) entry which is preliminary data.</text>
</comment>
<sequence length="627" mass="72409">MNSSEQNLNLSAEVFKDIFNLVPNPIYIWKKVGEDLILVSYNRAAENLSHFKIKDFLGLIAKEIYQNKPEIISDLYQCANSKLNFSKEINYTFFTKEIDKKLYVTYNYIPSDLILVHTEDIKKKKKTEDYLKKSENEKTFILNGISELIVFQDTENNILWANKAAGDSVEIPQEELIGLKCYEVWHNREIPCEICPVNRAVKSGKPEIDDVISPDGKEWIIKGFPMLEENNTLIGITEVAQDISSQKKAERNLIESEKKYRLLFENMTAAFAYHKIIVDENNKPIDYQFWEANPAFEEFTGLKISDIIGKKVTEVLPGIENDPADWIGKYGKVALTRIPITFENYAEPLDQWFSVAAYSPKENYFAVTFTNITERKKAELALRRSREDYRDAYNRINLYKDVFTHDINNILQNVLSSLELSKAFSYETTKIKEYEEVTKIIEKQISRGKKLVKNIQALSQIESYKEELSSIEVLNILEKAVEILKKSHLDKIINITITASQDEYHIRANKLLRRIFDNILDNAVYHNRNQLVEIVINVSRVSKNETDLIKIEIIDNGLGIPDPMKETIFLREIKVDDIPSGIGLGLLLVKRILESYNGEIRVEDRIIGDHSKGSKFIILIQEKPNNL</sequence>
<reference evidence="8" key="1">
    <citation type="journal article" date="2015" name="Nature">
        <title>Complex archaea that bridge the gap between prokaryotes and eukaryotes.</title>
        <authorList>
            <person name="Spang A."/>
            <person name="Saw J.H."/>
            <person name="Jorgensen S.L."/>
            <person name="Zaremba-Niedzwiedzka K."/>
            <person name="Martijn J."/>
            <person name="Lind A.E."/>
            <person name="van Eijk R."/>
            <person name="Schleper C."/>
            <person name="Guy L."/>
            <person name="Ettema T.J."/>
        </authorList>
    </citation>
    <scope>NUCLEOTIDE SEQUENCE</scope>
</reference>
<keyword evidence="3" id="KW-0597">Phosphoprotein</keyword>
<evidence type="ECO:0000259" key="6">
    <source>
        <dbReference type="PROSITE" id="PS50109"/>
    </source>
</evidence>
<dbReference type="EMBL" id="LAZR01005861">
    <property type="protein sequence ID" value="KKM96585.1"/>
    <property type="molecule type" value="Genomic_DNA"/>
</dbReference>
<organism evidence="8">
    <name type="scientific">marine sediment metagenome</name>
    <dbReference type="NCBI Taxonomy" id="412755"/>
    <lineage>
        <taxon>unclassified sequences</taxon>
        <taxon>metagenomes</taxon>
        <taxon>ecological metagenomes</taxon>
    </lineage>
</organism>
<dbReference type="InterPro" id="IPR052162">
    <property type="entry name" value="Sensor_kinase/Photoreceptor"/>
</dbReference>
<evidence type="ECO:0000313" key="8">
    <source>
        <dbReference type="EMBL" id="KKM96585.1"/>
    </source>
</evidence>
<dbReference type="AlphaFoldDB" id="A0A0F9P6B9"/>
<evidence type="ECO:0000256" key="1">
    <source>
        <dbReference type="ARBA" id="ARBA00000085"/>
    </source>
</evidence>
<keyword evidence="5" id="KW-0418">Kinase</keyword>
<keyword evidence="4" id="KW-0808">Transferase</keyword>
<dbReference type="SMART" id="SM00091">
    <property type="entry name" value="PAS"/>
    <property type="match status" value="3"/>
</dbReference>
<dbReference type="Pfam" id="PF02518">
    <property type="entry name" value="HATPase_c"/>
    <property type="match status" value="1"/>
</dbReference>
<dbReference type="InterPro" id="IPR013656">
    <property type="entry name" value="PAS_4"/>
</dbReference>
<name>A0A0F9P6B9_9ZZZZ</name>
<dbReference type="InterPro" id="IPR004358">
    <property type="entry name" value="Sig_transdc_His_kin-like_C"/>
</dbReference>
<proteinExistence type="predicted"/>
<dbReference type="SUPFAM" id="SSF55785">
    <property type="entry name" value="PYP-like sensor domain (PAS domain)"/>
    <property type="match status" value="2"/>
</dbReference>
<dbReference type="InterPro" id="IPR000014">
    <property type="entry name" value="PAS"/>
</dbReference>
<dbReference type="InterPro" id="IPR005467">
    <property type="entry name" value="His_kinase_dom"/>
</dbReference>
<comment type="catalytic activity">
    <reaction evidence="1">
        <text>ATP + protein L-histidine = ADP + protein N-phospho-L-histidine.</text>
        <dbReference type="EC" id="2.7.13.3"/>
    </reaction>
</comment>
<dbReference type="CDD" id="cd00075">
    <property type="entry name" value="HATPase"/>
    <property type="match status" value="1"/>
</dbReference>
<dbReference type="PROSITE" id="PS50109">
    <property type="entry name" value="HIS_KIN"/>
    <property type="match status" value="1"/>
</dbReference>
<dbReference type="InterPro" id="IPR036890">
    <property type="entry name" value="HATPase_C_sf"/>
</dbReference>
<dbReference type="InterPro" id="IPR035965">
    <property type="entry name" value="PAS-like_dom_sf"/>
</dbReference>
<dbReference type="EC" id="2.7.13.3" evidence="2"/>
<dbReference type="Gene3D" id="3.30.565.10">
    <property type="entry name" value="Histidine kinase-like ATPase, C-terminal domain"/>
    <property type="match status" value="1"/>
</dbReference>
<dbReference type="Pfam" id="PF13188">
    <property type="entry name" value="PAS_8"/>
    <property type="match status" value="1"/>
</dbReference>
<evidence type="ECO:0000256" key="3">
    <source>
        <dbReference type="ARBA" id="ARBA00022553"/>
    </source>
</evidence>
<feature type="domain" description="Histidine kinase" evidence="6">
    <location>
        <begin position="402"/>
        <end position="624"/>
    </location>
</feature>
<dbReference type="Gene3D" id="3.30.450.20">
    <property type="entry name" value="PAS domain"/>
    <property type="match status" value="2"/>
</dbReference>
<evidence type="ECO:0000256" key="5">
    <source>
        <dbReference type="ARBA" id="ARBA00022777"/>
    </source>
</evidence>
<evidence type="ECO:0000256" key="2">
    <source>
        <dbReference type="ARBA" id="ARBA00012438"/>
    </source>
</evidence>
<dbReference type="PRINTS" id="PR00344">
    <property type="entry name" value="BCTRLSENSOR"/>
</dbReference>
<evidence type="ECO:0000256" key="4">
    <source>
        <dbReference type="ARBA" id="ARBA00022679"/>
    </source>
</evidence>
<accession>A0A0F9P6B9</accession>
<feature type="domain" description="PAC" evidence="7">
    <location>
        <begin position="202"/>
        <end position="255"/>
    </location>
</feature>
<dbReference type="InterPro" id="IPR000700">
    <property type="entry name" value="PAS-assoc_C"/>
</dbReference>
<dbReference type="CDD" id="cd00130">
    <property type="entry name" value="PAS"/>
    <property type="match status" value="1"/>
</dbReference>
<protein>
    <recommendedName>
        <fullName evidence="2">histidine kinase</fullName>
        <ecNumber evidence="2">2.7.13.3</ecNumber>
    </recommendedName>
</protein>
<dbReference type="InterPro" id="IPR003594">
    <property type="entry name" value="HATPase_dom"/>
</dbReference>
<gene>
    <name evidence="8" type="ORF">LCGC14_1176600</name>
</gene>
<dbReference type="PANTHER" id="PTHR43304">
    <property type="entry name" value="PHYTOCHROME-LIKE PROTEIN CPH1"/>
    <property type="match status" value="1"/>
</dbReference>
<dbReference type="PANTHER" id="PTHR43304:SF1">
    <property type="entry name" value="PAC DOMAIN-CONTAINING PROTEIN"/>
    <property type="match status" value="1"/>
</dbReference>
<dbReference type="PROSITE" id="PS50113">
    <property type="entry name" value="PAC"/>
    <property type="match status" value="1"/>
</dbReference>
<evidence type="ECO:0000259" key="7">
    <source>
        <dbReference type="PROSITE" id="PS50113"/>
    </source>
</evidence>
<dbReference type="SMART" id="SM00387">
    <property type="entry name" value="HATPase_c"/>
    <property type="match status" value="1"/>
</dbReference>
<dbReference type="SUPFAM" id="SSF55874">
    <property type="entry name" value="ATPase domain of HSP90 chaperone/DNA topoisomerase II/histidine kinase"/>
    <property type="match status" value="1"/>
</dbReference>
<dbReference type="NCBIfam" id="TIGR00229">
    <property type="entry name" value="sensory_box"/>
    <property type="match status" value="1"/>
</dbReference>
<dbReference type="Pfam" id="PF08448">
    <property type="entry name" value="PAS_4"/>
    <property type="match status" value="1"/>
</dbReference>
<dbReference type="GO" id="GO:0004673">
    <property type="term" value="F:protein histidine kinase activity"/>
    <property type="evidence" value="ECO:0007669"/>
    <property type="project" value="UniProtKB-EC"/>
</dbReference>